<accession>A0A375I6P1</accession>
<dbReference type="AlphaFoldDB" id="A0A375I6P1"/>
<dbReference type="SUPFAM" id="SSF53850">
    <property type="entry name" value="Periplasmic binding protein-like II"/>
    <property type="match status" value="1"/>
</dbReference>
<dbReference type="GO" id="GO:0042597">
    <property type="term" value="C:periplasmic space"/>
    <property type="evidence" value="ECO:0007669"/>
    <property type="project" value="UniProtKB-ARBA"/>
</dbReference>
<dbReference type="Pfam" id="PF00496">
    <property type="entry name" value="SBP_bac_5"/>
    <property type="match status" value="1"/>
</dbReference>
<dbReference type="InterPro" id="IPR000914">
    <property type="entry name" value="SBP_5_dom"/>
</dbReference>
<dbReference type="Proteomes" id="UP000265962">
    <property type="component" value="Unassembled WGS sequence"/>
</dbReference>
<keyword evidence="2" id="KW-0732">Signal</keyword>
<feature type="domain" description="Solute-binding protein family 5" evidence="3">
    <location>
        <begin position="85"/>
        <end position="454"/>
    </location>
</feature>
<dbReference type="CDD" id="cd08490">
    <property type="entry name" value="PBP2_NikA_DppA_OppA_like_3"/>
    <property type="match status" value="1"/>
</dbReference>
<dbReference type="EMBL" id="OMOH01000010">
    <property type="protein sequence ID" value="SPF69181.1"/>
    <property type="molecule type" value="Genomic_DNA"/>
</dbReference>
<dbReference type="Gene3D" id="3.40.190.10">
    <property type="entry name" value="Periplasmic binding protein-like II"/>
    <property type="match status" value="1"/>
</dbReference>
<protein>
    <submittedName>
        <fullName evidence="4">Twin arginine translocation (Tat) signal profile</fullName>
    </submittedName>
</protein>
<dbReference type="OrthoDB" id="9764591at2"/>
<sequence length="534" mass="58119">MQGIIVTRRGLLTASAAGAAVAGLGLAGCSSGSGSGGSSTELKFGCTNFSKESLDPSNQPNAAWACMRYGVGESLFKFDEHMVAQPQLSDTYTVDDEHTNWQFHIREGLMFSTGTEVTATKVAESLQHMYDKEGVEGSSSPSNFMKPASITPDDEARTVTIVTQTPYADLPAVLANPLFEILDIAGSENLAEKPIGTGPYAVSEFNSGQDVKLTRNEHYWNGEVPYESVDVIFIDDASSLTKSMALQSGDVDVTENITAMSDLEKLKDDPDYSVSQTISMRTGFSYLNAAEGRPLANKDLRTAICMAVDDATITGTTTGGLYSEGCSVVPSSLDFGYDQLTDATPHDVERAKKILDDAGIVDSDGDGFRELDGTKIDLDYVTYDSRNLSVMAEAVSTQLAEIGIQATVTKLDADTEWDRLVAGEYDMNSSNWMTAQEGDPYSYLANWYSKSDANYCGYRNDEYDSLYEQLETELDTEERKKIFVRLQQILIDDAAVLVHGYYNSNMCSNAKTVSGATVATADYYWITNAFKPVQ</sequence>
<dbReference type="PANTHER" id="PTHR30290:SF81">
    <property type="entry name" value="OLIGOPEPTIDE-BINDING PROTEIN OPPA"/>
    <property type="match status" value="1"/>
</dbReference>
<evidence type="ECO:0000313" key="4">
    <source>
        <dbReference type="EMBL" id="SPF69181.1"/>
    </source>
</evidence>
<dbReference type="PIRSF" id="PIRSF002741">
    <property type="entry name" value="MppA"/>
    <property type="match status" value="1"/>
</dbReference>
<dbReference type="Gene3D" id="3.10.105.10">
    <property type="entry name" value="Dipeptide-binding Protein, Domain 3"/>
    <property type="match status" value="1"/>
</dbReference>
<dbReference type="InterPro" id="IPR039424">
    <property type="entry name" value="SBP_5"/>
</dbReference>
<keyword evidence="5" id="KW-1185">Reference proteome</keyword>
<evidence type="ECO:0000256" key="1">
    <source>
        <dbReference type="SAM" id="Coils"/>
    </source>
</evidence>
<feature type="chain" id="PRO_5016878401" evidence="2">
    <location>
        <begin position="20"/>
        <end position="534"/>
    </location>
</feature>
<dbReference type="InterPro" id="IPR006311">
    <property type="entry name" value="TAT_signal"/>
</dbReference>
<evidence type="ECO:0000256" key="2">
    <source>
        <dbReference type="SAM" id="SignalP"/>
    </source>
</evidence>
<feature type="coiled-coil region" evidence="1">
    <location>
        <begin position="460"/>
        <end position="487"/>
    </location>
</feature>
<reference evidence="5" key="1">
    <citation type="submission" date="2018-02" db="EMBL/GenBank/DDBJ databases">
        <authorList>
            <person name="Hornung B."/>
        </authorList>
    </citation>
    <scope>NUCLEOTIDE SEQUENCE [LARGE SCALE GENOMIC DNA]</scope>
</reference>
<dbReference type="PANTHER" id="PTHR30290">
    <property type="entry name" value="PERIPLASMIC BINDING COMPONENT OF ABC TRANSPORTER"/>
    <property type="match status" value="1"/>
</dbReference>
<dbReference type="RefSeq" id="WP_119716291.1">
    <property type="nucleotide sequence ID" value="NZ_OMOH01000010.1"/>
</dbReference>
<proteinExistence type="predicted"/>
<dbReference type="GO" id="GO:0043190">
    <property type="term" value="C:ATP-binding cassette (ABC) transporter complex"/>
    <property type="evidence" value="ECO:0007669"/>
    <property type="project" value="InterPro"/>
</dbReference>
<name>A0A375I6P1_9ACTN</name>
<organism evidence="4 5">
    <name type="scientific">Propionibacterium ruminifibrarum</name>
    <dbReference type="NCBI Taxonomy" id="1962131"/>
    <lineage>
        <taxon>Bacteria</taxon>
        <taxon>Bacillati</taxon>
        <taxon>Actinomycetota</taxon>
        <taxon>Actinomycetes</taxon>
        <taxon>Propionibacteriales</taxon>
        <taxon>Propionibacteriaceae</taxon>
        <taxon>Propionibacterium</taxon>
    </lineage>
</organism>
<dbReference type="PROSITE" id="PS51318">
    <property type="entry name" value="TAT"/>
    <property type="match status" value="1"/>
</dbReference>
<gene>
    <name evidence="4" type="ORF">PROPJV5_2141</name>
</gene>
<keyword evidence="1" id="KW-0175">Coiled coil</keyword>
<evidence type="ECO:0000259" key="3">
    <source>
        <dbReference type="Pfam" id="PF00496"/>
    </source>
</evidence>
<dbReference type="GO" id="GO:0015833">
    <property type="term" value="P:peptide transport"/>
    <property type="evidence" value="ECO:0007669"/>
    <property type="project" value="TreeGrafter"/>
</dbReference>
<dbReference type="GO" id="GO:1904680">
    <property type="term" value="F:peptide transmembrane transporter activity"/>
    <property type="evidence" value="ECO:0007669"/>
    <property type="project" value="TreeGrafter"/>
</dbReference>
<feature type="signal peptide" evidence="2">
    <location>
        <begin position="1"/>
        <end position="19"/>
    </location>
</feature>
<evidence type="ECO:0000313" key="5">
    <source>
        <dbReference type="Proteomes" id="UP000265962"/>
    </source>
</evidence>
<dbReference type="InterPro" id="IPR030678">
    <property type="entry name" value="Peptide/Ni-bd"/>
</dbReference>